<name>A0A1Y2I422_9FUNG</name>
<dbReference type="EMBL" id="MCFL01000001">
    <property type="protein sequence ID" value="ORZ41628.1"/>
    <property type="molecule type" value="Genomic_DNA"/>
</dbReference>
<accession>A0A1Y2I422</accession>
<sequence length="137" mass="15863">MELYRLACIWLGMGVGQLHPEVLWITDWARWTSRMAMSLLVSKPRHSQAVRMNAQVPHWLAVGVYPLKCGGGRRVLIGQVGCRGCGRNDVSQVKARRSLFEIATLSNHQKRFRCRSTLEDWVKCHQGCRRRRKRTFT</sequence>
<dbReference type="AlphaFoldDB" id="A0A1Y2I422"/>
<proteinExistence type="predicted"/>
<protein>
    <submittedName>
        <fullName evidence="1">Uncharacterized protein</fullName>
    </submittedName>
</protein>
<keyword evidence="2" id="KW-1185">Reference proteome</keyword>
<gene>
    <name evidence="1" type="ORF">BCR44DRAFT_1010863</name>
</gene>
<organism evidence="1 2">
    <name type="scientific">Catenaria anguillulae PL171</name>
    <dbReference type="NCBI Taxonomy" id="765915"/>
    <lineage>
        <taxon>Eukaryota</taxon>
        <taxon>Fungi</taxon>
        <taxon>Fungi incertae sedis</taxon>
        <taxon>Blastocladiomycota</taxon>
        <taxon>Blastocladiomycetes</taxon>
        <taxon>Blastocladiales</taxon>
        <taxon>Catenariaceae</taxon>
        <taxon>Catenaria</taxon>
    </lineage>
</organism>
<evidence type="ECO:0000313" key="1">
    <source>
        <dbReference type="EMBL" id="ORZ41628.1"/>
    </source>
</evidence>
<dbReference type="Proteomes" id="UP000193411">
    <property type="component" value="Unassembled WGS sequence"/>
</dbReference>
<comment type="caution">
    <text evidence="1">The sequence shown here is derived from an EMBL/GenBank/DDBJ whole genome shotgun (WGS) entry which is preliminary data.</text>
</comment>
<reference evidence="1 2" key="1">
    <citation type="submission" date="2016-07" db="EMBL/GenBank/DDBJ databases">
        <title>Pervasive Adenine N6-methylation of Active Genes in Fungi.</title>
        <authorList>
            <consortium name="DOE Joint Genome Institute"/>
            <person name="Mondo S.J."/>
            <person name="Dannebaum R.O."/>
            <person name="Kuo R.C."/>
            <person name="Labutti K."/>
            <person name="Haridas S."/>
            <person name="Kuo A."/>
            <person name="Salamov A."/>
            <person name="Ahrendt S.R."/>
            <person name="Lipzen A."/>
            <person name="Sullivan W."/>
            <person name="Andreopoulos W.B."/>
            <person name="Clum A."/>
            <person name="Lindquist E."/>
            <person name="Daum C."/>
            <person name="Ramamoorthy G.K."/>
            <person name="Gryganskyi A."/>
            <person name="Culley D."/>
            <person name="Magnuson J.K."/>
            <person name="James T.Y."/>
            <person name="O'Malley M.A."/>
            <person name="Stajich J.E."/>
            <person name="Spatafora J.W."/>
            <person name="Visel A."/>
            <person name="Grigoriev I.V."/>
        </authorList>
    </citation>
    <scope>NUCLEOTIDE SEQUENCE [LARGE SCALE GENOMIC DNA]</scope>
    <source>
        <strain evidence="1 2">PL171</strain>
    </source>
</reference>
<evidence type="ECO:0000313" key="2">
    <source>
        <dbReference type="Proteomes" id="UP000193411"/>
    </source>
</evidence>